<evidence type="ECO:0000256" key="1">
    <source>
        <dbReference type="SAM" id="MobiDB-lite"/>
    </source>
</evidence>
<dbReference type="Proteomes" id="UP000037069">
    <property type="component" value="Unassembled WGS sequence"/>
</dbReference>
<organism evidence="2 3">
    <name type="scientific">Lucilia cuprina</name>
    <name type="common">Green bottle fly</name>
    <name type="synonym">Australian sheep blowfly</name>
    <dbReference type="NCBI Taxonomy" id="7375"/>
    <lineage>
        <taxon>Eukaryota</taxon>
        <taxon>Metazoa</taxon>
        <taxon>Ecdysozoa</taxon>
        <taxon>Arthropoda</taxon>
        <taxon>Hexapoda</taxon>
        <taxon>Insecta</taxon>
        <taxon>Pterygota</taxon>
        <taxon>Neoptera</taxon>
        <taxon>Endopterygota</taxon>
        <taxon>Diptera</taxon>
        <taxon>Brachycera</taxon>
        <taxon>Muscomorpha</taxon>
        <taxon>Oestroidea</taxon>
        <taxon>Calliphoridae</taxon>
        <taxon>Luciliinae</taxon>
        <taxon>Lucilia</taxon>
    </lineage>
</organism>
<reference evidence="2 3" key="1">
    <citation type="journal article" date="2015" name="Nat. Commun.">
        <title>Lucilia cuprina genome unlocks parasitic fly biology to underpin future interventions.</title>
        <authorList>
            <person name="Anstead C.A."/>
            <person name="Korhonen P.K."/>
            <person name="Young N.D."/>
            <person name="Hall R.S."/>
            <person name="Jex A.R."/>
            <person name="Murali S.C."/>
            <person name="Hughes D.S."/>
            <person name="Lee S.F."/>
            <person name="Perry T."/>
            <person name="Stroehlein A.J."/>
            <person name="Ansell B.R."/>
            <person name="Breugelmans B."/>
            <person name="Hofmann A."/>
            <person name="Qu J."/>
            <person name="Dugan S."/>
            <person name="Lee S.L."/>
            <person name="Chao H."/>
            <person name="Dinh H."/>
            <person name="Han Y."/>
            <person name="Doddapaneni H.V."/>
            <person name="Worley K.C."/>
            <person name="Muzny D.M."/>
            <person name="Ioannidis P."/>
            <person name="Waterhouse R.M."/>
            <person name="Zdobnov E.M."/>
            <person name="James P.J."/>
            <person name="Bagnall N.H."/>
            <person name="Kotze A.C."/>
            <person name="Gibbs R.A."/>
            <person name="Richards S."/>
            <person name="Batterham P."/>
            <person name="Gasser R.B."/>
        </authorList>
    </citation>
    <scope>NUCLEOTIDE SEQUENCE [LARGE SCALE GENOMIC DNA]</scope>
    <source>
        <strain evidence="2 3">LS</strain>
        <tissue evidence="2">Full body</tissue>
    </source>
</reference>
<protein>
    <submittedName>
        <fullName evidence="2">Uncharacterized protein</fullName>
    </submittedName>
</protein>
<keyword evidence="3" id="KW-1185">Reference proteome</keyword>
<sequence length="80" mass="9564">MSMLFATIWEPQITAFLNIEQQFDKHIMPQMKTVNKVFKIQKRAEQQLHLTKTQADQEHLHTKPKQQQSLENYHIGNNYV</sequence>
<proteinExistence type="predicted"/>
<name>A0A0L0BWX7_LUCCU</name>
<accession>A0A0L0BWX7</accession>
<evidence type="ECO:0000313" key="3">
    <source>
        <dbReference type="Proteomes" id="UP000037069"/>
    </source>
</evidence>
<gene>
    <name evidence="2" type="ORF">FF38_04198</name>
</gene>
<dbReference type="AlphaFoldDB" id="A0A0L0BWX7"/>
<feature type="region of interest" description="Disordered" evidence="1">
    <location>
        <begin position="55"/>
        <end position="80"/>
    </location>
</feature>
<evidence type="ECO:0000313" key="2">
    <source>
        <dbReference type="EMBL" id="KNC24542.1"/>
    </source>
</evidence>
<comment type="caution">
    <text evidence="2">The sequence shown here is derived from an EMBL/GenBank/DDBJ whole genome shotgun (WGS) entry which is preliminary data.</text>
</comment>
<dbReference type="EMBL" id="JRES01001214">
    <property type="protein sequence ID" value="KNC24542.1"/>
    <property type="molecule type" value="Genomic_DNA"/>
</dbReference>